<gene>
    <name evidence="2" type="ORF">LDD865_1126</name>
</gene>
<proteinExistence type="predicted"/>
<feature type="transmembrane region" description="Helical" evidence="1">
    <location>
        <begin position="76"/>
        <end position="91"/>
    </location>
</feature>
<keyword evidence="1" id="KW-0472">Membrane</keyword>
<feature type="transmembrane region" description="Helical" evidence="1">
    <location>
        <begin position="144"/>
        <end position="162"/>
    </location>
</feature>
<dbReference type="AlphaFoldDB" id="A0AAU9R5U6"/>
<dbReference type="Proteomes" id="UP001295440">
    <property type="component" value="Chromosome"/>
</dbReference>
<feature type="transmembrane region" description="Helical" evidence="1">
    <location>
        <begin position="20"/>
        <end position="41"/>
    </location>
</feature>
<evidence type="ECO:0000313" key="3">
    <source>
        <dbReference type="Proteomes" id="UP001295440"/>
    </source>
</evidence>
<name>A0AAU9R5U6_9LACO</name>
<dbReference type="RefSeq" id="WP_260369244.1">
    <property type="nucleotide sequence ID" value="NZ_OV915080.1"/>
</dbReference>
<sequence>MIMTVFLYQKLSPLVSLNALSAFFLATGLILLTLIPVIFLYQRLINKKPSVAAFTYCQFVIAAEILSLLANQTWQWDFFTIILTLCLYFLFKKEISYISQEQTVITEDSRFFWSTILCMILVVAQAEFPRMFLDGNNSAVPTPIAYVVSFLAIISCIMYIFFMKFNILSVDRYESYLKKYDDDQLTGAKSLHYFMEHYEESLKQFGKSQSLSIFYSSLVNLHDYNLTNGYQDGSNLLKQLRPAALVKLYSSRLA</sequence>
<keyword evidence="1" id="KW-1133">Transmembrane helix</keyword>
<feature type="transmembrane region" description="Helical" evidence="1">
    <location>
        <begin position="53"/>
        <end position="70"/>
    </location>
</feature>
<reference evidence="2" key="1">
    <citation type="submission" date="2022-02" db="EMBL/GenBank/DDBJ databases">
        <authorList>
            <person name="Deutsch MARIE S."/>
        </authorList>
    </citation>
    <scope>NUCLEOTIDE SEQUENCE</scope>
    <source>
        <strain evidence="2">CIRM-BIA865</strain>
    </source>
</reference>
<organism evidence="2 3">
    <name type="scientific">Lactobacillus delbrueckii subsp. delbrueckii</name>
    <dbReference type="NCBI Taxonomy" id="83684"/>
    <lineage>
        <taxon>Bacteria</taxon>
        <taxon>Bacillati</taxon>
        <taxon>Bacillota</taxon>
        <taxon>Bacilli</taxon>
        <taxon>Lactobacillales</taxon>
        <taxon>Lactobacillaceae</taxon>
        <taxon>Lactobacillus</taxon>
    </lineage>
</organism>
<accession>A0AAU9R5U6</accession>
<keyword evidence="1" id="KW-0812">Transmembrane</keyword>
<feature type="transmembrane region" description="Helical" evidence="1">
    <location>
        <begin position="111"/>
        <end position="132"/>
    </location>
</feature>
<evidence type="ECO:0000313" key="2">
    <source>
        <dbReference type="EMBL" id="CAH1706285.1"/>
    </source>
</evidence>
<evidence type="ECO:0000256" key="1">
    <source>
        <dbReference type="SAM" id="Phobius"/>
    </source>
</evidence>
<dbReference type="EMBL" id="OV915080">
    <property type="protein sequence ID" value="CAH1706285.1"/>
    <property type="molecule type" value="Genomic_DNA"/>
</dbReference>
<protein>
    <submittedName>
        <fullName evidence="2">Uncharacterized protein</fullName>
    </submittedName>
</protein>